<keyword evidence="1" id="KW-0812">Transmembrane</keyword>
<evidence type="ECO:0000313" key="3">
    <source>
        <dbReference type="Proteomes" id="UP000799302"/>
    </source>
</evidence>
<organism evidence="2 3">
    <name type="scientific">Microthyrium microscopicum</name>
    <dbReference type="NCBI Taxonomy" id="703497"/>
    <lineage>
        <taxon>Eukaryota</taxon>
        <taxon>Fungi</taxon>
        <taxon>Dikarya</taxon>
        <taxon>Ascomycota</taxon>
        <taxon>Pezizomycotina</taxon>
        <taxon>Dothideomycetes</taxon>
        <taxon>Dothideomycetes incertae sedis</taxon>
        <taxon>Microthyriales</taxon>
        <taxon>Microthyriaceae</taxon>
        <taxon>Microthyrium</taxon>
    </lineage>
</organism>
<keyword evidence="3" id="KW-1185">Reference proteome</keyword>
<sequence>MDTHRSLGMEEANTHLLARISSEDSRISSSESFSDYHDDVPESYFYEKPHRSPKSRFGRFLSNLTYSPLGIWKRRKTKSKKLRIFSCIFNLVVLGFIICLLWVLGNGVLRPSYSNFPQRYQELAALATSSNIPGRGNPRGEKVFIASNIIQHELIRGPWGASVLELIDMLGPDNVFVSIYENDSGPETVQALQWFQQQLNCEHSIVTGDHLPLSDFPTVIIPKGEPRVQRLTYLAEVRNRLLVPLDNPPVLESGHTPSVNYTSTRFDRVLFINDIYFNPEDALNLLFSTNQNPTTGIAEYQGACALDFLRGGTLYDSFVIRDTDGYEISTSLYPFFTARGSATSRDAVLAQSDTVPVRSCWSGMAAYEATPFLQRAIVDAHPPSILTQNTMPNTTQIEQPLRFRHEPEIFWDASECCLLNADLLARTPDSPKMFVNPYIRVAYDLSTWRWQPRFQRFERAYTPLQWFAEWFPAGWEHNPRRTQNPRETVTVQTWTYENSALNGEHNRNASMDAENGLSWPMPEEQMAGHWQKVEKVARGDGYCGKRGLMVMLTDLQKANRDGGGRNWELVKAPKGL</sequence>
<feature type="transmembrane region" description="Helical" evidence="1">
    <location>
        <begin position="82"/>
        <end position="104"/>
    </location>
</feature>
<gene>
    <name evidence="2" type="ORF">BT63DRAFT_414366</name>
</gene>
<dbReference type="OrthoDB" id="262547at2759"/>
<accession>A0A6A6U9S4</accession>
<dbReference type="EMBL" id="MU004236">
    <property type="protein sequence ID" value="KAF2668351.1"/>
    <property type="molecule type" value="Genomic_DNA"/>
</dbReference>
<dbReference type="InterPro" id="IPR021047">
    <property type="entry name" value="Mannosyltransferase_CMT1"/>
</dbReference>
<keyword evidence="1" id="KW-1133">Transmembrane helix</keyword>
<dbReference type="Proteomes" id="UP000799302">
    <property type="component" value="Unassembled WGS sequence"/>
</dbReference>
<dbReference type="PANTHER" id="PTHR34144">
    <property type="entry name" value="CHROMOSOME 8, WHOLE GENOME SHOTGUN SEQUENCE"/>
    <property type="match status" value="1"/>
</dbReference>
<protein>
    <recommendedName>
        <fullName evidence="4">Glycosyltransferase family 69 protein</fullName>
    </recommendedName>
</protein>
<evidence type="ECO:0000256" key="1">
    <source>
        <dbReference type="SAM" id="Phobius"/>
    </source>
</evidence>
<dbReference type="AlphaFoldDB" id="A0A6A6U9S4"/>
<evidence type="ECO:0008006" key="4">
    <source>
        <dbReference type="Google" id="ProtNLM"/>
    </source>
</evidence>
<dbReference type="PANTHER" id="PTHR34144:SF8">
    <property type="entry name" value="GLYCOSYLTRANSFERASE FAMILY 69 PROTEIN"/>
    <property type="match status" value="1"/>
</dbReference>
<name>A0A6A6U9S4_9PEZI</name>
<proteinExistence type="predicted"/>
<keyword evidence="1" id="KW-0472">Membrane</keyword>
<reference evidence="2" key="1">
    <citation type="journal article" date="2020" name="Stud. Mycol.">
        <title>101 Dothideomycetes genomes: a test case for predicting lifestyles and emergence of pathogens.</title>
        <authorList>
            <person name="Haridas S."/>
            <person name="Albert R."/>
            <person name="Binder M."/>
            <person name="Bloem J."/>
            <person name="Labutti K."/>
            <person name="Salamov A."/>
            <person name="Andreopoulos B."/>
            <person name="Baker S."/>
            <person name="Barry K."/>
            <person name="Bills G."/>
            <person name="Bluhm B."/>
            <person name="Cannon C."/>
            <person name="Castanera R."/>
            <person name="Culley D."/>
            <person name="Daum C."/>
            <person name="Ezra D."/>
            <person name="Gonzalez J."/>
            <person name="Henrissat B."/>
            <person name="Kuo A."/>
            <person name="Liang C."/>
            <person name="Lipzen A."/>
            <person name="Lutzoni F."/>
            <person name="Magnuson J."/>
            <person name="Mondo S."/>
            <person name="Nolan M."/>
            <person name="Ohm R."/>
            <person name="Pangilinan J."/>
            <person name="Park H.-J."/>
            <person name="Ramirez L."/>
            <person name="Alfaro M."/>
            <person name="Sun H."/>
            <person name="Tritt A."/>
            <person name="Yoshinaga Y."/>
            <person name="Zwiers L.-H."/>
            <person name="Turgeon B."/>
            <person name="Goodwin S."/>
            <person name="Spatafora J."/>
            <person name="Crous P."/>
            <person name="Grigoriev I."/>
        </authorList>
    </citation>
    <scope>NUCLEOTIDE SEQUENCE</scope>
    <source>
        <strain evidence="2">CBS 115976</strain>
    </source>
</reference>
<evidence type="ECO:0000313" key="2">
    <source>
        <dbReference type="EMBL" id="KAF2668351.1"/>
    </source>
</evidence>
<dbReference type="Pfam" id="PF11735">
    <property type="entry name" value="CAP59_mtransfer"/>
    <property type="match status" value="1"/>
</dbReference>